<evidence type="ECO:0000256" key="1">
    <source>
        <dbReference type="SAM" id="MobiDB-lite"/>
    </source>
</evidence>
<dbReference type="OrthoDB" id="1630099at2759"/>
<proteinExistence type="predicted"/>
<keyword evidence="2" id="KW-0472">Membrane</keyword>
<feature type="compositionally biased region" description="Basic and acidic residues" evidence="1">
    <location>
        <begin position="835"/>
        <end position="861"/>
    </location>
</feature>
<feature type="region of interest" description="Disordered" evidence="1">
    <location>
        <begin position="212"/>
        <end position="231"/>
    </location>
</feature>
<sequence length="2071" mass="227331">MSVKHINYRLVLAVNEGPKCSKMEFQDRQLKIVIQSDYVYVPSSTLIVMPIKGSGESSMPGNEFGDSVHNFFAQDSLSQVQHNSPVADINWPTSRGNMWAGSQRQIGVLSSNTKNYNLQNSDAGRGISSYPFNGQHGLNFTQPIPRPEFGKSQSQSQQPNLNGYMYGNQFYQTRQDETNFPAVDTSSDQRNIASGGSSFFESQQWLGPELQTGVSVRSEPSDSPVSGNLFGDQQISHQQSNMLHSLQRQQSGINDMQQFQQQVMFMKMQQELQRHQQIQLEARQQNTLNQVSSCPKVASDVHSSELVNGTANSGALNHSWANELGNTNWSQRGSLVLQGSSSGLIPTNNGQAQDLMGLIPQQIDQSVYGVPVSSSRPSLNQFSQGVTDKQAVQQMPTFNSSFPVNQYTPLADQVNGQDGIFLSRQRLQVDNVFGDAPSHALSSPMDVGNLQQVDSMQNASALHEFRGRLDIAVSPETAQEEAAKGASPSQNEVGLDPTEERILFGSDDNIWAAFGKSPMSGEGGNPFDGAELLDGTPSIQGGTWSALMQSAVAETSSSDVGLPEQWTGLNIHGTEIPSASPNLTYNSESHKATYAEDNLPQASSLNSVSVHSSGSPDMRNSYHNVQGRRFPFEPGKSLQSDSSQRLVQSSDERNKWSKLGQSQMLGAEGCHMVEKTSNLDREMTSKHISSNLAPELGGAKEQYHKSAGWSVLESAMPSGDAVDYNQKKFIQGEVVHRCAGWNSNPGSNTTVTMAPTESSVGSPQANSEVFGLHNAAAIPNSSTMTSGKETSQFFKNNHQSSYWKNADQLVKSSISKGEVLQHHVSEDNQLLHSSQDMDDKEGKMHEMENSDKQENSNDSHRSNLSPHSSTGDVRENVMSDARDSRFLPTGKHKLSNEVGRRNSWANKFQHHPIGNVDKDVAHYGQSPLAQVPNIETDLAKVRASDELTDRKSYGVHSGGGFPGGASNMSTLINRSIGHPPNTAPKSSPDMLQLLQKMDPSRERGSMAHFNSYEHKASSDVPEAENSDGSAGHLWRGQSSASQGFGLQLGPPSQQISVQTHLLSSQGPIEAVNSSHASHSVAEIREKSRGQMLHPHQTQSSPSSSDLLQQESQHNTSRVPGSTIKETDTHTMSGNFSSAFESASGHTYLRNPLQNPHMVRASGKDSTNQSIGVSFDEHASHSTERGDSGRGPLSDGAGNIPYSPALSTGKSQLSNANGPHGSVSTNRPSSKEPVPASPSFLMPGISLQDSSSKKLTNMRTNFPPPPHLFSSQYSKDASHIPQLNQMNIMESSLSAPERQGDQDANKGGTFISVLGSGSVNSLHSVEGEELGEKENISEPVPMVNVNLVQEMDDSQGRESIVKNLHESASMQRDIEAFGRSLKPNSFPNQSYSLLNQMWTMKNMETDPSNMNFKRMMVPDSSAATQQVPSADSRMLNYAGPDDLQGSLSFQHGGRMTPHDFAFRQDESQIGSHNSNTSSIMPEQTQISPHMAPSWFNQYGSFKNGQMLQMYDVHRAAAMKTAEQPFTPAKSTSGLYAFNSIQHVIHATADRSQIGNLGQRSAANSAGTEHFSSLQTLPMSVDQQNPIMKPKKRKRSTYEFTPWYKEISLDLWSDQTISLSDIEWAKAVNRLTEKVKEIDSIDDGPPRLKARRRLMLTTQLVQQLFYPPPAAILFADAKSEYESVAYSISRLALGDACSMVSCLNADTNMPHDGKELLLDKCKASERNDRHHFGRAMEELMGKARKLESDFVSLDKRASLLDVIVEGQDLEKFSVFYRFARFHGRGQSSGAESSSTDASAHSHKPFLQRYVSAFPMPQNLPDRARNGHTSSQALKFTWYEWEEIFDRFDLTFCCAWLLTERQRSDGSCWKSRYNGITLKATCPVCLQVLSTPLDSDLKMTLAVHMSLWHADDVQLHWELMQNKGRSIVHMPSFCFGAGMAAGIVFLLFWEAFTLDEQSFLLDDEKPFGKPLRDKAMAVAGRVAIMEEGTTLKASCPMCLQVLSTPLDSDLKMTLAVHMSLWHADDVQLHWELMQNKGRSIVHMPSFCFGAGMAAGIGALMVIIARSHAQAFGNK</sequence>
<feature type="region of interest" description="Disordered" evidence="1">
    <location>
        <begin position="1088"/>
        <end position="1246"/>
    </location>
</feature>
<gene>
    <name evidence="3" type="ORF">H5410_018299</name>
</gene>
<feature type="compositionally biased region" description="Low complexity" evidence="1">
    <location>
        <begin position="1092"/>
        <end position="1113"/>
    </location>
</feature>
<keyword evidence="4" id="KW-1185">Reference proteome</keyword>
<protein>
    <submittedName>
        <fullName evidence="3">Uncharacterized protein</fullName>
    </submittedName>
</protein>
<comment type="caution">
    <text evidence="3">The sequence shown here is derived from an EMBL/GenBank/DDBJ whole genome shotgun (WGS) entry which is preliminary data.</text>
</comment>
<name>A0A9J6A2G0_SOLCO</name>
<feature type="compositionally biased region" description="Polar residues" evidence="1">
    <location>
        <begin position="221"/>
        <end position="231"/>
    </location>
</feature>
<dbReference type="EMBL" id="JACXVP010000003">
    <property type="protein sequence ID" value="KAG5618475.1"/>
    <property type="molecule type" value="Genomic_DNA"/>
</dbReference>
<feature type="compositionally biased region" description="Polar residues" evidence="1">
    <location>
        <begin position="637"/>
        <end position="649"/>
    </location>
</feature>
<accession>A0A9J6A2G0</accession>
<feature type="compositionally biased region" description="Polar residues" evidence="1">
    <location>
        <begin position="1129"/>
        <end position="1144"/>
    </location>
</feature>
<dbReference type="Proteomes" id="UP000824120">
    <property type="component" value="Chromosome 3"/>
</dbReference>
<feature type="non-terminal residue" evidence="3">
    <location>
        <position position="2071"/>
    </location>
</feature>
<dbReference type="PANTHER" id="PTHR31267:SF2">
    <property type="entry name" value="EXPRESSED PROTEIN"/>
    <property type="match status" value="1"/>
</dbReference>
<feature type="compositionally biased region" description="Polar residues" evidence="1">
    <location>
        <begin position="1036"/>
        <end position="1061"/>
    </location>
</feature>
<feature type="compositionally biased region" description="Basic and acidic residues" evidence="1">
    <location>
        <begin position="1174"/>
        <end position="1187"/>
    </location>
</feature>
<reference evidence="3 4" key="1">
    <citation type="submission" date="2020-09" db="EMBL/GenBank/DDBJ databases">
        <title>De no assembly of potato wild relative species, Solanum commersonii.</title>
        <authorList>
            <person name="Cho K."/>
        </authorList>
    </citation>
    <scope>NUCLEOTIDE SEQUENCE [LARGE SCALE GENOMIC DNA]</scope>
    <source>
        <strain evidence="3">LZ3.2</strain>
        <tissue evidence="3">Leaf</tissue>
    </source>
</reference>
<evidence type="ECO:0000313" key="3">
    <source>
        <dbReference type="EMBL" id="KAG5618475.1"/>
    </source>
</evidence>
<feature type="transmembrane region" description="Helical" evidence="2">
    <location>
        <begin position="1927"/>
        <end position="1946"/>
    </location>
</feature>
<feature type="region of interest" description="Disordered" evidence="1">
    <location>
        <begin position="950"/>
        <end position="970"/>
    </location>
</feature>
<feature type="transmembrane region" description="Helical" evidence="2">
    <location>
        <begin position="2040"/>
        <end position="2061"/>
    </location>
</feature>
<feature type="region of interest" description="Disordered" evidence="1">
    <location>
        <begin position="137"/>
        <end position="165"/>
    </location>
</feature>
<evidence type="ECO:0000313" key="4">
    <source>
        <dbReference type="Proteomes" id="UP000824120"/>
    </source>
</evidence>
<feature type="region of interest" description="Disordered" evidence="1">
    <location>
        <begin position="824"/>
        <end position="875"/>
    </location>
</feature>
<evidence type="ECO:0000256" key="2">
    <source>
        <dbReference type="SAM" id="Phobius"/>
    </source>
</evidence>
<feature type="region of interest" description="Disordered" evidence="1">
    <location>
        <begin position="1013"/>
        <end position="1061"/>
    </location>
</feature>
<feature type="compositionally biased region" description="Polar residues" evidence="1">
    <location>
        <begin position="862"/>
        <end position="871"/>
    </location>
</feature>
<feature type="region of interest" description="Disordered" evidence="1">
    <location>
        <begin position="476"/>
        <end position="495"/>
    </location>
</feature>
<feature type="compositionally biased region" description="Polar residues" evidence="1">
    <location>
        <begin position="151"/>
        <end position="161"/>
    </location>
</feature>
<keyword evidence="2" id="KW-0812">Transmembrane</keyword>
<feature type="compositionally biased region" description="Low complexity" evidence="1">
    <location>
        <begin position="604"/>
        <end position="615"/>
    </location>
</feature>
<organism evidence="3 4">
    <name type="scientific">Solanum commersonii</name>
    <name type="common">Commerson's wild potato</name>
    <name type="synonym">Commerson's nightshade</name>
    <dbReference type="NCBI Taxonomy" id="4109"/>
    <lineage>
        <taxon>Eukaryota</taxon>
        <taxon>Viridiplantae</taxon>
        <taxon>Streptophyta</taxon>
        <taxon>Embryophyta</taxon>
        <taxon>Tracheophyta</taxon>
        <taxon>Spermatophyta</taxon>
        <taxon>Magnoliopsida</taxon>
        <taxon>eudicotyledons</taxon>
        <taxon>Gunneridae</taxon>
        <taxon>Pentapetalae</taxon>
        <taxon>asterids</taxon>
        <taxon>lamiids</taxon>
        <taxon>Solanales</taxon>
        <taxon>Solanaceae</taxon>
        <taxon>Solanoideae</taxon>
        <taxon>Solaneae</taxon>
        <taxon>Solanum</taxon>
    </lineage>
</organism>
<dbReference type="PANTHER" id="PTHR31267">
    <property type="entry name" value="DENTIN SIALOPHOSPHOPROTEIN-LIKE PROTEIN"/>
    <property type="match status" value="1"/>
</dbReference>
<keyword evidence="2" id="KW-1133">Transmembrane helix</keyword>
<feature type="compositionally biased region" description="Polar residues" evidence="1">
    <location>
        <begin position="1204"/>
        <end position="1227"/>
    </location>
</feature>
<feature type="region of interest" description="Disordered" evidence="1">
    <location>
        <begin position="604"/>
        <end position="655"/>
    </location>
</feature>